<comment type="caution">
    <text evidence="3">The sequence shown here is derived from an EMBL/GenBank/DDBJ whole genome shotgun (WGS) entry which is preliminary data.</text>
</comment>
<reference evidence="3" key="1">
    <citation type="submission" date="2020-10" db="EMBL/GenBank/DDBJ databases">
        <authorList>
            <person name="Gilroy R."/>
        </authorList>
    </citation>
    <scope>NUCLEOTIDE SEQUENCE</scope>
    <source>
        <strain evidence="3">ChiSjej1B19-7085</strain>
    </source>
</reference>
<dbReference type="InterPro" id="IPR025827">
    <property type="entry name" value="Zn_ribbon_recom_dom"/>
</dbReference>
<accession>A0A9D1DP95</accession>
<gene>
    <name evidence="3" type="ORF">IAA54_02150</name>
</gene>
<feature type="region of interest" description="Disordered" evidence="1">
    <location>
        <begin position="144"/>
        <end position="168"/>
    </location>
</feature>
<reference evidence="3" key="2">
    <citation type="journal article" date="2021" name="PeerJ">
        <title>Extensive microbial diversity within the chicken gut microbiome revealed by metagenomics and culture.</title>
        <authorList>
            <person name="Gilroy R."/>
            <person name="Ravi A."/>
            <person name="Getino M."/>
            <person name="Pursley I."/>
            <person name="Horton D.L."/>
            <person name="Alikhan N.F."/>
            <person name="Baker D."/>
            <person name="Gharbi K."/>
            <person name="Hall N."/>
            <person name="Watson M."/>
            <person name="Adriaenssens E.M."/>
            <person name="Foster-Nyarko E."/>
            <person name="Jarju S."/>
            <person name="Secka A."/>
            <person name="Antonio M."/>
            <person name="Oren A."/>
            <person name="Chaudhuri R.R."/>
            <person name="La Ragione R."/>
            <person name="Hildebrand F."/>
            <person name="Pallen M.J."/>
        </authorList>
    </citation>
    <scope>NUCLEOTIDE SEQUENCE</scope>
    <source>
        <strain evidence="3">ChiSjej1B19-7085</strain>
    </source>
</reference>
<feature type="domain" description="Recombinase zinc beta ribbon" evidence="2">
    <location>
        <begin position="25"/>
        <end position="78"/>
    </location>
</feature>
<evidence type="ECO:0000313" key="3">
    <source>
        <dbReference type="EMBL" id="HIR56443.1"/>
    </source>
</evidence>
<evidence type="ECO:0000256" key="1">
    <source>
        <dbReference type="SAM" id="MobiDB-lite"/>
    </source>
</evidence>
<feature type="non-terminal residue" evidence="3">
    <location>
        <position position="1"/>
    </location>
</feature>
<evidence type="ECO:0000313" key="4">
    <source>
        <dbReference type="Proteomes" id="UP000886785"/>
    </source>
</evidence>
<dbReference type="Pfam" id="PF13408">
    <property type="entry name" value="Zn_ribbon_recom"/>
    <property type="match status" value="1"/>
</dbReference>
<dbReference type="Proteomes" id="UP000886785">
    <property type="component" value="Unassembled WGS sequence"/>
</dbReference>
<dbReference type="AlphaFoldDB" id="A0A9D1DP95"/>
<name>A0A9D1DP95_9FIRM</name>
<protein>
    <submittedName>
        <fullName evidence="3">Zinc ribbon domain-containing protein</fullName>
    </submittedName>
</protein>
<sequence length="168" mass="19748">WTDERRAAKGRYVQEHQLGPNSSCFTSRIRCDSCGENYRRQRSRHKDGSFDSVWRCASSGKCQSPSIKEEVLKKLCAEAMGLESFDEMAFREHIACIHVTAPFQLSIRFFDGHTFEAAWENKRKMPRHTEQRKQHMREVMIRRWREKRGESNNDTCNDKPLHGDPNSQ</sequence>
<feature type="compositionally biased region" description="Basic and acidic residues" evidence="1">
    <location>
        <begin position="144"/>
        <end position="162"/>
    </location>
</feature>
<dbReference type="EMBL" id="DVHF01000028">
    <property type="protein sequence ID" value="HIR56443.1"/>
    <property type="molecule type" value="Genomic_DNA"/>
</dbReference>
<organism evidence="3 4">
    <name type="scientific">Candidatus Gallacutalibacter pullicola</name>
    <dbReference type="NCBI Taxonomy" id="2840830"/>
    <lineage>
        <taxon>Bacteria</taxon>
        <taxon>Bacillati</taxon>
        <taxon>Bacillota</taxon>
        <taxon>Clostridia</taxon>
        <taxon>Eubacteriales</taxon>
        <taxon>Candidatus Gallacutalibacter</taxon>
    </lineage>
</organism>
<evidence type="ECO:0000259" key="2">
    <source>
        <dbReference type="Pfam" id="PF13408"/>
    </source>
</evidence>
<proteinExistence type="predicted"/>